<dbReference type="AlphaFoldDB" id="A0A9Q1AMN4"/>
<name>A0A9Q1AMN4_9ROSI</name>
<gene>
    <name evidence="1" type="ORF">OIU74_000776</name>
</gene>
<evidence type="ECO:0000313" key="2">
    <source>
        <dbReference type="Proteomes" id="UP001151752"/>
    </source>
</evidence>
<accession>A0A9Q1AMN4</accession>
<keyword evidence="2" id="KW-1185">Reference proteome</keyword>
<proteinExistence type="predicted"/>
<evidence type="ECO:0000313" key="1">
    <source>
        <dbReference type="EMBL" id="KAJ6776652.1"/>
    </source>
</evidence>
<comment type="caution">
    <text evidence="1">The sequence shown here is derived from an EMBL/GenBank/DDBJ whole genome shotgun (WGS) entry which is preliminary data.</text>
</comment>
<dbReference type="EMBL" id="JAPFFM010000001">
    <property type="protein sequence ID" value="KAJ6776652.1"/>
    <property type="molecule type" value="Genomic_DNA"/>
</dbReference>
<dbReference type="Proteomes" id="UP001151752">
    <property type="component" value="Chromosome 16"/>
</dbReference>
<organism evidence="1 2">
    <name type="scientific">Salix koriyanagi</name>
    <dbReference type="NCBI Taxonomy" id="2511006"/>
    <lineage>
        <taxon>Eukaryota</taxon>
        <taxon>Viridiplantae</taxon>
        <taxon>Streptophyta</taxon>
        <taxon>Embryophyta</taxon>
        <taxon>Tracheophyta</taxon>
        <taxon>Spermatophyta</taxon>
        <taxon>Magnoliopsida</taxon>
        <taxon>eudicotyledons</taxon>
        <taxon>Gunneridae</taxon>
        <taxon>Pentapetalae</taxon>
        <taxon>rosids</taxon>
        <taxon>fabids</taxon>
        <taxon>Malpighiales</taxon>
        <taxon>Salicaceae</taxon>
        <taxon>Saliceae</taxon>
        <taxon>Salix</taxon>
    </lineage>
</organism>
<sequence length="64" mass="7136">MLFSAESAVTVFFIRSVLAELCNMRHAEREVDMRFVHEVISAAAWVPLLVATGRCVSFIRPPGT</sequence>
<protein>
    <submittedName>
        <fullName evidence="1">Uncharacterized protein</fullName>
    </submittedName>
</protein>
<reference evidence="1" key="1">
    <citation type="submission" date="2022-11" db="EMBL/GenBank/DDBJ databases">
        <authorList>
            <person name="Hyden B.L."/>
            <person name="Feng K."/>
            <person name="Yates T."/>
            <person name="Jawdy S."/>
            <person name="Smart L.B."/>
            <person name="Muchero W."/>
        </authorList>
    </citation>
    <scope>NUCLEOTIDE SEQUENCE</scope>
    <source>
        <tissue evidence="1">Shoot tip</tissue>
    </source>
</reference>
<reference evidence="1" key="2">
    <citation type="journal article" date="2023" name="Int. J. Mol. Sci.">
        <title>De Novo Assembly and Annotation of 11 Diverse Shrub Willow (Salix) Genomes Reveals Novel Gene Organization in Sex-Linked Regions.</title>
        <authorList>
            <person name="Hyden B."/>
            <person name="Feng K."/>
            <person name="Yates T.B."/>
            <person name="Jawdy S."/>
            <person name="Cereghino C."/>
            <person name="Smart L.B."/>
            <person name="Muchero W."/>
        </authorList>
    </citation>
    <scope>NUCLEOTIDE SEQUENCE</scope>
    <source>
        <tissue evidence="1">Shoot tip</tissue>
    </source>
</reference>